<sequence>MSDATAQDPIEWKIFPRNLTARADYSVGGNPSNTRLESGVDNCYPGLEFDQRNLDKAFFPGLIFEFHRSDGAILHQILANGAPSQQGLTDADNNPPLYLWALVGRYSTSQSEADPPVFFFNGLDGLEVWRRVHDLIPGRIAIVLGPSPGSILTPSLGLSRQLDQIYDSGESLLQRDDNGRLQIAVLVGQRAQYLDENGVIDVDVYQPGDLTRSLCSPWQYDFRDCGCFYWAASKPDIVTSGDGQQPYLNFQRRDRNITPQPSEVLAQWQREQELDYAELIEGVWNQLPVVLNDRESEQFIPPPGPPITQLMTRQQVIDELRYLTTVEHALCVEYLYAHYSVNAPMRLPESGVDEQTRRIFAAANEVFLIAVDEMRHLRWVNEALDLMQQPPSLGRAQLIGRNFNRPFELERLTPEQLQWFIDVEKPSQSAGQGLDGMYVRLLTSIDRQPEQFPERERLLPLIKLIIDEGENHYKRFLSVQKHLAGISPDSYLRPLKNPQSGTQLASLQKLSDQNYSVLLGALQVSFALGDRAGGMVLEQSRRAMFNLHETNHYMASKGVRARFKLPTTVTTTMTRGNASDRMNTLFTETAAAITEVKETSDFTEHDLAERQQRINEELFQRIHQLIEEDAD</sequence>
<reference evidence="2 3" key="1">
    <citation type="journal article" date="2020" name="ISME J.">
        <title>Comparative genomics reveals insights into cyanobacterial evolution and habitat adaptation.</title>
        <authorList>
            <person name="Chen M.Y."/>
            <person name="Teng W.K."/>
            <person name="Zhao L."/>
            <person name="Hu C.X."/>
            <person name="Zhou Y.K."/>
            <person name="Han B.P."/>
            <person name="Song L.R."/>
            <person name="Shu W.S."/>
        </authorList>
    </citation>
    <scope>NUCLEOTIDE SEQUENCE [LARGE SCALE GENOMIC DNA]</scope>
    <source>
        <strain evidence="2 3">FACHB-838</strain>
    </source>
</reference>
<dbReference type="RefSeq" id="WP_190941810.1">
    <property type="nucleotide sequence ID" value="NZ_JACJSI010000029.1"/>
</dbReference>
<gene>
    <name evidence="2" type="ORF">H6G97_16535</name>
</gene>
<proteinExistence type="predicted"/>
<protein>
    <recommendedName>
        <fullName evidence="1">Iminophenyl-pyruvate dimer synthase domain-containing protein</fullName>
    </recommendedName>
</protein>
<dbReference type="InterPro" id="IPR012347">
    <property type="entry name" value="Ferritin-like"/>
</dbReference>
<evidence type="ECO:0000313" key="3">
    <source>
        <dbReference type="Proteomes" id="UP000623440"/>
    </source>
</evidence>
<organism evidence="2 3">
    <name type="scientific">Nostoc flagelliforme FACHB-838</name>
    <dbReference type="NCBI Taxonomy" id="2692904"/>
    <lineage>
        <taxon>Bacteria</taxon>
        <taxon>Bacillati</taxon>
        <taxon>Cyanobacteriota</taxon>
        <taxon>Cyanophyceae</taxon>
        <taxon>Nostocales</taxon>
        <taxon>Nostocaceae</taxon>
        <taxon>Nostoc</taxon>
    </lineage>
</organism>
<feature type="domain" description="Iminophenyl-pyruvate dimer synthase" evidence="1">
    <location>
        <begin position="325"/>
        <end position="433"/>
    </location>
</feature>
<dbReference type="Gene3D" id="1.20.1260.10">
    <property type="match status" value="1"/>
</dbReference>
<comment type="caution">
    <text evidence="2">The sequence shown here is derived from an EMBL/GenBank/DDBJ whole genome shotgun (WGS) entry which is preliminary data.</text>
</comment>
<dbReference type="Pfam" id="PF12902">
    <property type="entry name" value="Ferritin-like"/>
    <property type="match status" value="1"/>
</dbReference>
<dbReference type="InterPro" id="IPR026820">
    <property type="entry name" value="VioB/RebD_dom"/>
</dbReference>
<dbReference type="Proteomes" id="UP000623440">
    <property type="component" value="Unassembled WGS sequence"/>
</dbReference>
<keyword evidence="3" id="KW-1185">Reference proteome</keyword>
<dbReference type="EMBL" id="JACJSI010000029">
    <property type="protein sequence ID" value="MBD2531103.1"/>
    <property type="molecule type" value="Genomic_DNA"/>
</dbReference>
<evidence type="ECO:0000259" key="1">
    <source>
        <dbReference type="Pfam" id="PF12902"/>
    </source>
</evidence>
<evidence type="ECO:0000313" key="2">
    <source>
        <dbReference type="EMBL" id="MBD2531103.1"/>
    </source>
</evidence>
<accession>A0ABR8DRY6</accession>
<name>A0ABR8DRY6_9NOSO</name>